<keyword evidence="6" id="KW-1185">Reference proteome</keyword>
<dbReference type="Proteomes" id="UP000252107">
    <property type="component" value="Unassembled WGS sequence"/>
</dbReference>
<keyword evidence="2" id="KW-0328">Glycosyltransferase</keyword>
<accession>A0A367QDR7</accession>
<evidence type="ECO:0000313" key="6">
    <source>
        <dbReference type="Proteomes" id="UP000252107"/>
    </source>
</evidence>
<dbReference type="InterPro" id="IPR029044">
    <property type="entry name" value="Nucleotide-diphossugar_trans"/>
</dbReference>
<keyword evidence="3" id="KW-0808">Transferase</keyword>
<sequence length="373" mass="43771">MPKVTVLMAVYNGELYLREAIDSILAQTFQDFEFLIINDGSTDSTREIICSYNDLRIRLIDNEYNLGLTRSLNKGLKLAEGEFIARQDADDISETERLAKQVAFLKTHPEVALVGTWYKDIDPQGSLIGECNLPCKSTQICWDILFYCPFVHSAVMFNKYTIGEHIGFYNEAFSYAQDYDLWWRIVRHLQVANLNEYLIKLRINPCSMTATYGNIVDDEPLQIKCSNIGHLLGWEKANTWSDGVFFKAMTLLWIGTPDELKDLNLQYLNQLIEEIFRIHQDFCNYYNLDREECKKHRNQVSTQLINQLLELAHYYLEQDRYNTWQLLNRAFCLNFRILLTKKVMSLFLKLIIGSRLVREIQYMTQEKLKLKQN</sequence>
<dbReference type="PANTHER" id="PTHR43685:SF5">
    <property type="entry name" value="GLYCOSYLTRANSFERASE EPSE-RELATED"/>
    <property type="match status" value="1"/>
</dbReference>
<evidence type="ECO:0000256" key="1">
    <source>
        <dbReference type="ARBA" id="ARBA00006739"/>
    </source>
</evidence>
<dbReference type="EMBL" id="LXQD01000326">
    <property type="protein sequence ID" value="RCJ22327.1"/>
    <property type="molecule type" value="Genomic_DNA"/>
</dbReference>
<organism evidence="5 6">
    <name type="scientific">Nostoc minutum NIES-26</name>
    <dbReference type="NCBI Taxonomy" id="1844469"/>
    <lineage>
        <taxon>Bacteria</taxon>
        <taxon>Bacillati</taxon>
        <taxon>Cyanobacteriota</taxon>
        <taxon>Cyanophyceae</taxon>
        <taxon>Nostocales</taxon>
        <taxon>Nostocaceae</taxon>
        <taxon>Nostoc</taxon>
    </lineage>
</organism>
<dbReference type="PANTHER" id="PTHR43685">
    <property type="entry name" value="GLYCOSYLTRANSFERASE"/>
    <property type="match status" value="1"/>
</dbReference>
<protein>
    <recommendedName>
        <fullName evidence="4">Glycosyltransferase 2-like domain-containing protein</fullName>
    </recommendedName>
</protein>
<name>A0A367QDR7_9NOSO</name>
<evidence type="ECO:0000313" key="5">
    <source>
        <dbReference type="EMBL" id="RCJ22327.1"/>
    </source>
</evidence>
<evidence type="ECO:0000256" key="3">
    <source>
        <dbReference type="ARBA" id="ARBA00022679"/>
    </source>
</evidence>
<proteinExistence type="inferred from homology"/>
<dbReference type="InterPro" id="IPR001173">
    <property type="entry name" value="Glyco_trans_2-like"/>
</dbReference>
<dbReference type="InterPro" id="IPR050834">
    <property type="entry name" value="Glycosyltransf_2"/>
</dbReference>
<gene>
    <name evidence="5" type="ORF">A6770_29950</name>
</gene>
<dbReference type="Pfam" id="PF00535">
    <property type="entry name" value="Glycos_transf_2"/>
    <property type="match status" value="1"/>
</dbReference>
<dbReference type="AlphaFoldDB" id="A0A367QDR7"/>
<comment type="similarity">
    <text evidence="1">Belongs to the glycosyltransferase 2 family.</text>
</comment>
<reference evidence="5" key="1">
    <citation type="submission" date="2016-04" db="EMBL/GenBank/DDBJ databases">
        <authorList>
            <person name="Tabuchi Yagui T.R."/>
        </authorList>
    </citation>
    <scope>NUCLEOTIDE SEQUENCE [LARGE SCALE GENOMIC DNA]</scope>
    <source>
        <strain evidence="5">NIES-26</strain>
    </source>
</reference>
<dbReference type="Gene3D" id="3.90.550.10">
    <property type="entry name" value="Spore Coat Polysaccharide Biosynthesis Protein SpsA, Chain A"/>
    <property type="match status" value="1"/>
</dbReference>
<evidence type="ECO:0000256" key="2">
    <source>
        <dbReference type="ARBA" id="ARBA00022676"/>
    </source>
</evidence>
<feature type="domain" description="Glycosyltransferase 2-like" evidence="4">
    <location>
        <begin position="5"/>
        <end position="123"/>
    </location>
</feature>
<evidence type="ECO:0000259" key="4">
    <source>
        <dbReference type="Pfam" id="PF00535"/>
    </source>
</evidence>
<dbReference type="SUPFAM" id="SSF53448">
    <property type="entry name" value="Nucleotide-diphospho-sugar transferases"/>
    <property type="match status" value="1"/>
</dbReference>
<comment type="caution">
    <text evidence="5">The sequence shown here is derived from an EMBL/GenBank/DDBJ whole genome shotgun (WGS) entry which is preliminary data.</text>
</comment>
<dbReference type="GO" id="GO:0016757">
    <property type="term" value="F:glycosyltransferase activity"/>
    <property type="evidence" value="ECO:0007669"/>
    <property type="project" value="UniProtKB-KW"/>
</dbReference>